<dbReference type="InterPro" id="IPR013424">
    <property type="entry name" value="Ice-binding_C"/>
</dbReference>
<dbReference type="Proteomes" id="UP000623067">
    <property type="component" value="Unassembled WGS sequence"/>
</dbReference>
<evidence type="ECO:0000313" key="3">
    <source>
        <dbReference type="EMBL" id="GGB40572.1"/>
    </source>
</evidence>
<comment type="caution">
    <text evidence="3">The sequence shown here is derived from an EMBL/GenBank/DDBJ whole genome shotgun (WGS) entry which is preliminary data.</text>
</comment>
<dbReference type="EMBL" id="BMIH01000005">
    <property type="protein sequence ID" value="GGB40572.1"/>
    <property type="molecule type" value="Genomic_DNA"/>
</dbReference>
<dbReference type="NCBIfam" id="NF033947">
    <property type="entry name" value="PEP-cistern"/>
    <property type="match status" value="1"/>
</dbReference>
<accession>A0A916TCV1</accession>
<feature type="signal peptide" evidence="1">
    <location>
        <begin position="1"/>
        <end position="22"/>
    </location>
</feature>
<reference evidence="3" key="1">
    <citation type="journal article" date="2014" name="Int. J. Syst. Evol. Microbiol.">
        <title>Complete genome sequence of Corynebacterium casei LMG S-19264T (=DSM 44701T), isolated from a smear-ripened cheese.</title>
        <authorList>
            <consortium name="US DOE Joint Genome Institute (JGI-PGF)"/>
            <person name="Walter F."/>
            <person name="Albersmeier A."/>
            <person name="Kalinowski J."/>
            <person name="Ruckert C."/>
        </authorList>
    </citation>
    <scope>NUCLEOTIDE SEQUENCE</scope>
    <source>
        <strain evidence="3">CGMCC 1.15330</strain>
    </source>
</reference>
<dbReference type="Pfam" id="PF07589">
    <property type="entry name" value="PEP-CTERM"/>
    <property type="match status" value="1"/>
</dbReference>
<gene>
    <name evidence="3" type="ORF">GCM10011380_32550</name>
</gene>
<organism evidence="3 4">
    <name type="scientific">Sphingomonas metalli</name>
    <dbReference type="NCBI Taxonomy" id="1779358"/>
    <lineage>
        <taxon>Bacteria</taxon>
        <taxon>Pseudomonadati</taxon>
        <taxon>Pseudomonadota</taxon>
        <taxon>Alphaproteobacteria</taxon>
        <taxon>Sphingomonadales</taxon>
        <taxon>Sphingomonadaceae</taxon>
        <taxon>Sphingomonas</taxon>
    </lineage>
</organism>
<evidence type="ECO:0000313" key="4">
    <source>
        <dbReference type="Proteomes" id="UP000623067"/>
    </source>
</evidence>
<dbReference type="RefSeq" id="WP_188660329.1">
    <property type="nucleotide sequence ID" value="NZ_BMIH01000005.1"/>
</dbReference>
<keyword evidence="4" id="KW-1185">Reference proteome</keyword>
<evidence type="ECO:0000256" key="1">
    <source>
        <dbReference type="SAM" id="SignalP"/>
    </source>
</evidence>
<sequence length="231" mass="22919">MRITLLASACLIGSLLATGAQAASYVTGSGSVSLDRTDDFSWTAKLAATAGSGTDGTTGTITYNFLSANSAGTVWNFSYSVDNTSVAPSAKSELASFGFNSSVAIASAAATGTFKAGIDTGNFNGLGSADVCLYAGSNCNGGASNGITSAASPATGTFSLTLKSGANVLILGDFVGRWQSTGASGNGSASGRGTVVTAVPEPASWAMMLIGFGLVGGAARYRRRSHRVAFG</sequence>
<dbReference type="NCBIfam" id="NF035944">
    <property type="entry name" value="PEPxxWA-CTERM"/>
    <property type="match status" value="1"/>
</dbReference>
<evidence type="ECO:0000259" key="2">
    <source>
        <dbReference type="Pfam" id="PF07589"/>
    </source>
</evidence>
<protein>
    <recommendedName>
        <fullName evidence="2">Ice-binding protein C-terminal domain-containing protein</fullName>
    </recommendedName>
</protein>
<dbReference type="AlphaFoldDB" id="A0A916TCV1"/>
<name>A0A916TCV1_9SPHN</name>
<dbReference type="NCBIfam" id="TIGR02595">
    <property type="entry name" value="PEP_CTERM"/>
    <property type="match status" value="1"/>
</dbReference>
<proteinExistence type="predicted"/>
<feature type="chain" id="PRO_5037000133" description="Ice-binding protein C-terminal domain-containing protein" evidence="1">
    <location>
        <begin position="23"/>
        <end position="231"/>
    </location>
</feature>
<reference evidence="3" key="2">
    <citation type="submission" date="2020-09" db="EMBL/GenBank/DDBJ databases">
        <authorList>
            <person name="Sun Q."/>
            <person name="Zhou Y."/>
        </authorList>
    </citation>
    <scope>NUCLEOTIDE SEQUENCE</scope>
    <source>
        <strain evidence="3">CGMCC 1.15330</strain>
    </source>
</reference>
<feature type="domain" description="Ice-binding protein C-terminal" evidence="2">
    <location>
        <begin position="198"/>
        <end position="223"/>
    </location>
</feature>
<keyword evidence="1" id="KW-0732">Signal</keyword>